<evidence type="ECO:0000313" key="1">
    <source>
        <dbReference type="EMBL" id="PNI97008.1"/>
    </source>
</evidence>
<protein>
    <submittedName>
        <fullName evidence="1">ARHGAP5 isoform 1</fullName>
    </submittedName>
</protein>
<dbReference type="SMR" id="A0A2J8QL54"/>
<dbReference type="PANTHER" id="PTHR46005">
    <property type="entry name" value="RHO GTPASE-ACTIVATING PROTEIN 190"/>
    <property type="match status" value="1"/>
</dbReference>
<reference evidence="1 2" key="1">
    <citation type="submission" date="2017-12" db="EMBL/GenBank/DDBJ databases">
        <title>High-resolution comparative analysis of great ape genomes.</title>
        <authorList>
            <person name="Pollen A."/>
            <person name="Hastie A."/>
            <person name="Hormozdiari F."/>
            <person name="Dougherty M."/>
            <person name="Liu R."/>
            <person name="Chaisson M."/>
            <person name="Hoppe E."/>
            <person name="Hill C."/>
            <person name="Pang A."/>
            <person name="Hillier L."/>
            <person name="Baker C."/>
            <person name="Armstrong J."/>
            <person name="Shendure J."/>
            <person name="Paten B."/>
            <person name="Wilson R."/>
            <person name="Chao H."/>
            <person name="Schneider V."/>
            <person name="Ventura M."/>
            <person name="Kronenberg Z."/>
            <person name="Murali S."/>
            <person name="Gordon D."/>
            <person name="Cantsilieris S."/>
            <person name="Munson K."/>
            <person name="Nelson B."/>
            <person name="Raja A."/>
            <person name="Underwood J."/>
            <person name="Diekhans M."/>
            <person name="Fiddes I."/>
            <person name="Haussler D."/>
            <person name="Eichler E."/>
        </authorList>
    </citation>
    <scope>NUCLEOTIDE SEQUENCE [LARGE SCALE GENOMIC DNA]</scope>
    <source>
        <strain evidence="1">Yerkes chimp pedigree #C0471</strain>
    </source>
</reference>
<sequence>MMAKNKEPRPPSYTISIVGLSGTEKDKGNCGVGKSCL</sequence>
<dbReference type="Gene3D" id="3.40.50.300">
    <property type="entry name" value="P-loop containing nucleotide triphosphate hydrolases"/>
    <property type="match status" value="1"/>
</dbReference>
<dbReference type="Proteomes" id="UP000236370">
    <property type="component" value="Unassembled WGS sequence"/>
</dbReference>
<gene>
    <name evidence="1" type="ORF">CK820_G0029825</name>
</gene>
<evidence type="ECO:0000313" key="2">
    <source>
        <dbReference type="Proteomes" id="UP000236370"/>
    </source>
</evidence>
<proteinExistence type="predicted"/>
<dbReference type="AlphaFoldDB" id="A0A2J8QL54"/>
<dbReference type="EMBL" id="NBAG03000032">
    <property type="protein sequence ID" value="PNI97008.1"/>
    <property type="molecule type" value="Genomic_DNA"/>
</dbReference>
<dbReference type="PANTHER" id="PTHR46005:SF2">
    <property type="entry name" value="RHO GTPASE-ACTIVATING PROTEIN 5"/>
    <property type="match status" value="1"/>
</dbReference>
<dbReference type="InterPro" id="IPR051978">
    <property type="entry name" value="Rho-GAP_domain"/>
</dbReference>
<organism evidence="1 2">
    <name type="scientific">Pan troglodytes</name>
    <name type="common">Chimpanzee</name>
    <dbReference type="NCBI Taxonomy" id="9598"/>
    <lineage>
        <taxon>Eukaryota</taxon>
        <taxon>Metazoa</taxon>
        <taxon>Chordata</taxon>
        <taxon>Craniata</taxon>
        <taxon>Vertebrata</taxon>
        <taxon>Euteleostomi</taxon>
        <taxon>Mammalia</taxon>
        <taxon>Eutheria</taxon>
        <taxon>Euarchontoglires</taxon>
        <taxon>Primates</taxon>
        <taxon>Haplorrhini</taxon>
        <taxon>Catarrhini</taxon>
        <taxon>Hominidae</taxon>
        <taxon>Pan</taxon>
    </lineage>
</organism>
<feature type="non-terminal residue" evidence="1">
    <location>
        <position position="37"/>
    </location>
</feature>
<comment type="caution">
    <text evidence="1">The sequence shown here is derived from an EMBL/GenBank/DDBJ whole genome shotgun (WGS) entry which is preliminary data.</text>
</comment>
<dbReference type="InterPro" id="IPR027417">
    <property type="entry name" value="P-loop_NTPase"/>
</dbReference>
<accession>A0A2J8QL54</accession>
<name>A0A2J8QL54_PANTR</name>